<protein>
    <submittedName>
        <fullName evidence="1">Uncharacterized protein</fullName>
    </submittedName>
</protein>
<evidence type="ECO:0000313" key="1">
    <source>
        <dbReference type="EMBL" id="CAE8639263.1"/>
    </source>
</evidence>
<organism evidence="1 2">
    <name type="scientific">Polarella glacialis</name>
    <name type="common">Dinoflagellate</name>
    <dbReference type="NCBI Taxonomy" id="89957"/>
    <lineage>
        <taxon>Eukaryota</taxon>
        <taxon>Sar</taxon>
        <taxon>Alveolata</taxon>
        <taxon>Dinophyceae</taxon>
        <taxon>Suessiales</taxon>
        <taxon>Suessiaceae</taxon>
        <taxon>Polarella</taxon>
    </lineage>
</organism>
<gene>
    <name evidence="1" type="ORF">PGLA1383_LOCUS54308</name>
</gene>
<dbReference type="EMBL" id="CAJNNV010032198">
    <property type="protein sequence ID" value="CAE8639263.1"/>
    <property type="molecule type" value="Genomic_DNA"/>
</dbReference>
<accession>A0A813HND4</accession>
<sequence length="132" mass="14520">MKHGLAVHGIYIGVEVLQEVEALTVMRCVAAAKESTIDPNESCLAPVVDNLGCYPRFVQLANKEDCATLFFVILRPRFGPCRKAGVAQRVCPAAKGFKLFSVKFHLLQGNSINILHCSIFQHLPRNSSSTHI</sequence>
<dbReference type="AlphaFoldDB" id="A0A813HND4"/>
<reference evidence="1" key="1">
    <citation type="submission" date="2021-02" db="EMBL/GenBank/DDBJ databases">
        <authorList>
            <person name="Dougan E. K."/>
            <person name="Rhodes N."/>
            <person name="Thang M."/>
            <person name="Chan C."/>
        </authorList>
    </citation>
    <scope>NUCLEOTIDE SEQUENCE</scope>
</reference>
<keyword evidence="2" id="KW-1185">Reference proteome</keyword>
<evidence type="ECO:0000313" key="2">
    <source>
        <dbReference type="Proteomes" id="UP000654075"/>
    </source>
</evidence>
<comment type="caution">
    <text evidence="1">The sequence shown here is derived from an EMBL/GenBank/DDBJ whole genome shotgun (WGS) entry which is preliminary data.</text>
</comment>
<dbReference type="Proteomes" id="UP000654075">
    <property type="component" value="Unassembled WGS sequence"/>
</dbReference>
<name>A0A813HND4_POLGL</name>
<proteinExistence type="predicted"/>